<dbReference type="EC" id="3.6.1.-" evidence="10"/>
<comment type="subcellular location">
    <subcellularLocation>
        <location evidence="10">Cytoplasm</location>
    </subcellularLocation>
</comment>
<feature type="domain" description="CP-type G" evidence="12">
    <location>
        <begin position="64"/>
        <end position="221"/>
    </location>
</feature>
<dbReference type="InterPro" id="IPR031944">
    <property type="entry name" value="RsgA_N"/>
</dbReference>
<dbReference type="InterPro" id="IPR010914">
    <property type="entry name" value="RsgA_GTPase_dom"/>
</dbReference>
<dbReference type="InterPro" id="IPR027417">
    <property type="entry name" value="P-loop_NTPase"/>
</dbReference>
<feature type="domain" description="EngC GTPase" evidence="11">
    <location>
        <begin position="73"/>
        <end position="219"/>
    </location>
</feature>
<evidence type="ECO:0000259" key="11">
    <source>
        <dbReference type="PROSITE" id="PS50936"/>
    </source>
</evidence>
<evidence type="ECO:0000256" key="6">
    <source>
        <dbReference type="ARBA" id="ARBA00022801"/>
    </source>
</evidence>
<dbReference type="InterPro" id="IPR030378">
    <property type="entry name" value="G_CP_dom"/>
</dbReference>
<dbReference type="PROSITE" id="PS50936">
    <property type="entry name" value="ENGC_GTPASE"/>
    <property type="match status" value="1"/>
</dbReference>
<keyword evidence="7 10" id="KW-0862">Zinc</keyword>
<keyword evidence="9 10" id="KW-0342">GTP-binding</keyword>
<name>A0ABS1C749_9FIRM</name>
<proteinExistence type="inferred from homology"/>
<dbReference type="PANTHER" id="PTHR32120:SF11">
    <property type="entry name" value="SMALL RIBOSOMAL SUBUNIT BIOGENESIS GTPASE RSGA 1, MITOCHONDRIAL-RELATED"/>
    <property type="match status" value="1"/>
</dbReference>
<dbReference type="InterPro" id="IPR012340">
    <property type="entry name" value="NA-bd_OB-fold"/>
</dbReference>
<dbReference type="EMBL" id="JACVDA010000002">
    <property type="protein sequence ID" value="MBK1467918.1"/>
    <property type="molecule type" value="Genomic_DNA"/>
</dbReference>
<dbReference type="SUPFAM" id="SSF50249">
    <property type="entry name" value="Nucleic acid-binding proteins"/>
    <property type="match status" value="1"/>
</dbReference>
<dbReference type="Proteomes" id="UP000823123">
    <property type="component" value="Unassembled WGS sequence"/>
</dbReference>
<evidence type="ECO:0000256" key="8">
    <source>
        <dbReference type="ARBA" id="ARBA00022884"/>
    </source>
</evidence>
<gene>
    <name evidence="10 13" type="primary">rsgA</name>
    <name evidence="13" type="ORF">IBJ83_01110</name>
</gene>
<keyword evidence="2 10" id="KW-0690">Ribosome biogenesis</keyword>
<dbReference type="InterPro" id="IPR004881">
    <property type="entry name" value="Ribosome_biogen_GTPase_RsgA"/>
</dbReference>
<evidence type="ECO:0000256" key="3">
    <source>
        <dbReference type="ARBA" id="ARBA00022723"/>
    </source>
</evidence>
<dbReference type="PROSITE" id="PS51721">
    <property type="entry name" value="G_CP"/>
    <property type="match status" value="1"/>
</dbReference>
<evidence type="ECO:0000256" key="10">
    <source>
        <dbReference type="HAMAP-Rule" id="MF_01820"/>
    </source>
</evidence>
<dbReference type="PANTHER" id="PTHR32120">
    <property type="entry name" value="SMALL RIBOSOMAL SUBUNIT BIOGENESIS GTPASE RSGA"/>
    <property type="match status" value="1"/>
</dbReference>
<dbReference type="Gene3D" id="1.10.40.50">
    <property type="entry name" value="Probable gtpase engc, domain 3"/>
    <property type="match status" value="1"/>
</dbReference>
<feature type="binding site" evidence="10">
    <location>
        <begin position="163"/>
        <end position="171"/>
    </location>
    <ligand>
        <name>GTP</name>
        <dbReference type="ChEBI" id="CHEBI:37565"/>
    </ligand>
</feature>
<sequence>MFENGIIFDISKDLYYVKTENGNYMSKARGVFRKQKFSPMVGDNVKIEIFDDNTAYIVEVFERKNEILRPPVVNVDQAIVVFSLKNPEISYKIIDRYIMYYEIMNVPIILCLNKCDLIGEELEREFKSIYEKLGYKIIFNSVNLDNKKLFEELCGDKISVITGPSGVGKSTILNYLNPNYNIWVGEISNKTKRGKHTTRSATLYEIFENSFIIDTAGFTSLDITKFIENESQIRDAFIEFKYNLECKFSDCKHINEPSCYVKNELENGNISKSRYDSYLFYLNEYLKNRRY</sequence>
<dbReference type="SUPFAM" id="SSF52540">
    <property type="entry name" value="P-loop containing nucleoside triphosphate hydrolases"/>
    <property type="match status" value="1"/>
</dbReference>
<dbReference type="Gene3D" id="2.40.50.140">
    <property type="entry name" value="Nucleic acid-binding proteins"/>
    <property type="match status" value="1"/>
</dbReference>
<evidence type="ECO:0000259" key="12">
    <source>
        <dbReference type="PROSITE" id="PS51721"/>
    </source>
</evidence>
<accession>A0ABS1C749</accession>
<comment type="function">
    <text evidence="10">One of several proteins that assist in the late maturation steps of the functional core of the 30S ribosomal subunit. Helps release RbfA from mature subunits. May play a role in the assembly of ribosomal proteins into the subunit. Circularly permuted GTPase that catalyzes slow GTP hydrolysis, GTPase activity is stimulated by the 30S ribosomal subunit.</text>
</comment>
<dbReference type="Pfam" id="PF03193">
    <property type="entry name" value="RsgA_GTPase"/>
    <property type="match status" value="1"/>
</dbReference>
<evidence type="ECO:0000256" key="9">
    <source>
        <dbReference type="ARBA" id="ARBA00023134"/>
    </source>
</evidence>
<dbReference type="Pfam" id="PF16745">
    <property type="entry name" value="RsgA_N"/>
    <property type="match status" value="1"/>
</dbReference>
<evidence type="ECO:0000313" key="13">
    <source>
        <dbReference type="EMBL" id="MBK1467918.1"/>
    </source>
</evidence>
<evidence type="ECO:0000256" key="7">
    <source>
        <dbReference type="ARBA" id="ARBA00022833"/>
    </source>
</evidence>
<dbReference type="NCBIfam" id="TIGR00157">
    <property type="entry name" value="ribosome small subunit-dependent GTPase A"/>
    <property type="match status" value="1"/>
</dbReference>
<comment type="caution">
    <text evidence="13">The sequence shown here is derived from an EMBL/GenBank/DDBJ whole genome shotgun (WGS) entry which is preliminary data.</text>
</comment>
<feature type="binding site" evidence="10">
    <location>
        <position position="246"/>
    </location>
    <ligand>
        <name>Zn(2+)</name>
        <dbReference type="ChEBI" id="CHEBI:29105"/>
    </ligand>
</feature>
<keyword evidence="3 10" id="KW-0479">Metal-binding</keyword>
<evidence type="ECO:0000313" key="14">
    <source>
        <dbReference type="Proteomes" id="UP000823123"/>
    </source>
</evidence>
<dbReference type="HAMAP" id="MF_01820">
    <property type="entry name" value="GTPase_RsgA"/>
    <property type="match status" value="1"/>
</dbReference>
<feature type="binding site" evidence="10">
    <location>
        <position position="251"/>
    </location>
    <ligand>
        <name>Zn(2+)</name>
        <dbReference type="ChEBI" id="CHEBI:29105"/>
    </ligand>
</feature>
<organism evidence="13 14">
    <name type="scientific">Parvimonas parva</name>
    <dbReference type="NCBI Taxonomy" id="2769485"/>
    <lineage>
        <taxon>Bacteria</taxon>
        <taxon>Bacillati</taxon>
        <taxon>Bacillota</taxon>
        <taxon>Tissierellia</taxon>
        <taxon>Tissierellales</taxon>
        <taxon>Peptoniphilaceae</taxon>
        <taxon>Parvimonas</taxon>
    </lineage>
</organism>
<feature type="binding site" evidence="10">
    <location>
        <position position="253"/>
    </location>
    <ligand>
        <name>Zn(2+)</name>
        <dbReference type="ChEBI" id="CHEBI:29105"/>
    </ligand>
</feature>
<keyword evidence="6 10" id="KW-0378">Hydrolase</keyword>
<dbReference type="Gene3D" id="3.40.50.300">
    <property type="entry name" value="P-loop containing nucleotide triphosphate hydrolases"/>
    <property type="match status" value="1"/>
</dbReference>
<comment type="cofactor">
    <cofactor evidence="10">
        <name>Zn(2+)</name>
        <dbReference type="ChEBI" id="CHEBI:29105"/>
    </cofactor>
    <text evidence="10">Binds 1 zinc ion per subunit.</text>
</comment>
<keyword evidence="8 10" id="KW-0694">RNA-binding</keyword>
<evidence type="ECO:0000256" key="4">
    <source>
        <dbReference type="ARBA" id="ARBA00022730"/>
    </source>
</evidence>
<evidence type="ECO:0000256" key="5">
    <source>
        <dbReference type="ARBA" id="ARBA00022741"/>
    </source>
</evidence>
<keyword evidence="5 10" id="KW-0547">Nucleotide-binding</keyword>
<reference evidence="13 14" key="1">
    <citation type="submission" date="2020-09" db="EMBL/GenBank/DDBJ databases">
        <title>Parvimonas S3374 sp. nov.</title>
        <authorList>
            <person name="Buhl M."/>
        </authorList>
    </citation>
    <scope>NUCLEOTIDE SEQUENCE [LARGE SCALE GENOMIC DNA]</scope>
    <source>
        <strain evidence="13 14">S3374</strain>
    </source>
</reference>
<evidence type="ECO:0000256" key="1">
    <source>
        <dbReference type="ARBA" id="ARBA00022490"/>
    </source>
</evidence>
<dbReference type="CDD" id="cd01854">
    <property type="entry name" value="YjeQ_EngC"/>
    <property type="match status" value="1"/>
</dbReference>
<evidence type="ECO:0000256" key="2">
    <source>
        <dbReference type="ARBA" id="ARBA00022517"/>
    </source>
</evidence>
<dbReference type="RefSeq" id="WP_201275004.1">
    <property type="nucleotide sequence ID" value="NZ_JACVDA010000002.1"/>
</dbReference>
<comment type="subunit">
    <text evidence="10">Monomer. Associates with 30S ribosomal subunit, binds 16S rRNA.</text>
</comment>
<keyword evidence="4 10" id="KW-0699">rRNA-binding</keyword>
<comment type="similarity">
    <text evidence="10">Belongs to the TRAFAC class YlqF/YawG GTPase family. RsgA subfamily.</text>
</comment>
<protein>
    <recommendedName>
        <fullName evidence="10">Small ribosomal subunit biogenesis GTPase RsgA</fullName>
        <ecNumber evidence="10">3.6.1.-</ecNumber>
    </recommendedName>
</protein>
<keyword evidence="1 10" id="KW-0963">Cytoplasm</keyword>
<feature type="binding site" evidence="10">
    <location>
        <position position="259"/>
    </location>
    <ligand>
        <name>Zn(2+)</name>
        <dbReference type="ChEBI" id="CHEBI:29105"/>
    </ligand>
</feature>
<feature type="binding site" evidence="10">
    <location>
        <begin position="113"/>
        <end position="116"/>
    </location>
    <ligand>
        <name>GTP</name>
        <dbReference type="ChEBI" id="CHEBI:37565"/>
    </ligand>
</feature>
<keyword evidence="14" id="KW-1185">Reference proteome</keyword>